<feature type="domain" description="Radical SAM core" evidence="13">
    <location>
        <begin position="14"/>
        <end position="163"/>
    </location>
</feature>
<dbReference type="PIRSF" id="PIRSF000368">
    <property type="entry name" value="NrdG"/>
    <property type="match status" value="1"/>
</dbReference>
<dbReference type="PANTHER" id="PTHR30352:SF2">
    <property type="entry name" value="ANAEROBIC RIBONUCLEOSIDE-TRIPHOSPHATE REDUCTASE-ACTIVATING PROTEIN"/>
    <property type="match status" value="1"/>
</dbReference>
<evidence type="ECO:0000256" key="8">
    <source>
        <dbReference type="ARBA" id="ARBA00023002"/>
    </source>
</evidence>
<dbReference type="SFLD" id="SFLDF00299">
    <property type="entry name" value="anaerobic_ribonucleoside-triph"/>
    <property type="match status" value="1"/>
</dbReference>
<dbReference type="PROSITE" id="PS01087">
    <property type="entry name" value="RADICAL_ACTIVATING"/>
    <property type="match status" value="1"/>
</dbReference>
<evidence type="ECO:0000256" key="11">
    <source>
        <dbReference type="ARBA" id="ARBA00047365"/>
    </source>
</evidence>
<dbReference type="GO" id="GO:0004748">
    <property type="term" value="F:ribonucleoside-diphosphate reductase activity, thioredoxin disulfide as acceptor"/>
    <property type="evidence" value="ECO:0007669"/>
    <property type="project" value="TreeGrafter"/>
</dbReference>
<dbReference type="InterPro" id="IPR012837">
    <property type="entry name" value="NrdG"/>
</dbReference>
<comment type="function">
    <text evidence="2 12">Activation of anaerobic ribonucleoside-triphosphate reductase under anaerobic conditions by generation of an organic free radical, using S-adenosylmethionine and reduced flavodoxin as cosubstrates to produce 5'-deoxy-adenosine.</text>
</comment>
<evidence type="ECO:0000256" key="1">
    <source>
        <dbReference type="ARBA" id="ARBA00001966"/>
    </source>
</evidence>
<evidence type="ECO:0000259" key="13">
    <source>
        <dbReference type="PROSITE" id="PS51918"/>
    </source>
</evidence>
<evidence type="ECO:0000256" key="4">
    <source>
        <dbReference type="ARBA" id="ARBA00014281"/>
    </source>
</evidence>
<dbReference type="Proteomes" id="UP000824260">
    <property type="component" value="Unassembled WGS sequence"/>
</dbReference>
<dbReference type="AlphaFoldDB" id="A0A9D1CWT3"/>
<dbReference type="InterPro" id="IPR013785">
    <property type="entry name" value="Aldolase_TIM"/>
</dbReference>
<comment type="similarity">
    <text evidence="3 12">Belongs to the organic radical-activating enzymes family.</text>
</comment>
<dbReference type="GO" id="GO:0046872">
    <property type="term" value="F:metal ion binding"/>
    <property type="evidence" value="ECO:0007669"/>
    <property type="project" value="UniProtKB-KW"/>
</dbReference>
<accession>A0A9D1CWT3</accession>
<dbReference type="SFLD" id="SFLDG01066">
    <property type="entry name" value="organic_radical-activating_enz"/>
    <property type="match status" value="1"/>
</dbReference>
<dbReference type="PROSITE" id="PS51918">
    <property type="entry name" value="RADICAL_SAM"/>
    <property type="match status" value="1"/>
</dbReference>
<evidence type="ECO:0000256" key="9">
    <source>
        <dbReference type="ARBA" id="ARBA00023004"/>
    </source>
</evidence>
<dbReference type="PANTHER" id="PTHR30352">
    <property type="entry name" value="PYRUVATE FORMATE-LYASE-ACTIVATING ENZYME"/>
    <property type="match status" value="1"/>
</dbReference>
<dbReference type="EMBL" id="DVFZ01000097">
    <property type="protein sequence ID" value="HIQ83407.1"/>
    <property type="molecule type" value="Genomic_DNA"/>
</dbReference>
<keyword evidence="5" id="KW-0004">4Fe-4S</keyword>
<dbReference type="GO" id="GO:0043365">
    <property type="term" value="F:[formate-C-acetyltransferase]-activating enzyme activity"/>
    <property type="evidence" value="ECO:0007669"/>
    <property type="project" value="InterPro"/>
</dbReference>
<keyword evidence="10" id="KW-0411">Iron-sulfur</keyword>
<evidence type="ECO:0000256" key="12">
    <source>
        <dbReference type="PIRNR" id="PIRNR000368"/>
    </source>
</evidence>
<dbReference type="GO" id="GO:0051539">
    <property type="term" value="F:4 iron, 4 sulfur cluster binding"/>
    <property type="evidence" value="ECO:0007669"/>
    <property type="project" value="UniProtKB-KW"/>
</dbReference>
<dbReference type="Gene3D" id="3.20.20.70">
    <property type="entry name" value="Aldolase class I"/>
    <property type="match status" value="1"/>
</dbReference>
<dbReference type="NCBIfam" id="TIGR02491">
    <property type="entry name" value="NrdG"/>
    <property type="match status" value="1"/>
</dbReference>
<comment type="caution">
    <text evidence="14">The sequence shown here is derived from an EMBL/GenBank/DDBJ whole genome shotgun (WGS) entry which is preliminary data.</text>
</comment>
<dbReference type="CDD" id="cd01335">
    <property type="entry name" value="Radical_SAM"/>
    <property type="match status" value="1"/>
</dbReference>
<evidence type="ECO:0000256" key="2">
    <source>
        <dbReference type="ARBA" id="ARBA00003852"/>
    </source>
</evidence>
<dbReference type="InterPro" id="IPR001989">
    <property type="entry name" value="Radical_activat_CS"/>
</dbReference>
<dbReference type="SUPFAM" id="SSF102114">
    <property type="entry name" value="Radical SAM enzymes"/>
    <property type="match status" value="1"/>
</dbReference>
<reference evidence="14" key="1">
    <citation type="submission" date="2020-10" db="EMBL/GenBank/DDBJ databases">
        <authorList>
            <person name="Gilroy R."/>
        </authorList>
    </citation>
    <scope>NUCLEOTIDE SEQUENCE</scope>
    <source>
        <strain evidence="14">ChiSjej6B24-2974</strain>
    </source>
</reference>
<dbReference type="InterPro" id="IPR007197">
    <property type="entry name" value="rSAM"/>
</dbReference>
<dbReference type="SFLD" id="SFLDS00029">
    <property type="entry name" value="Radical_SAM"/>
    <property type="match status" value="1"/>
</dbReference>
<organism evidence="14 15">
    <name type="scientific">Candidatus Pullichristensenella stercorigallinarum</name>
    <dbReference type="NCBI Taxonomy" id="2840909"/>
    <lineage>
        <taxon>Bacteria</taxon>
        <taxon>Bacillati</taxon>
        <taxon>Bacillota</taxon>
        <taxon>Clostridia</taxon>
        <taxon>Candidatus Pullichristensenella</taxon>
    </lineage>
</organism>
<evidence type="ECO:0000256" key="7">
    <source>
        <dbReference type="ARBA" id="ARBA00022723"/>
    </source>
</evidence>
<evidence type="ECO:0000313" key="15">
    <source>
        <dbReference type="Proteomes" id="UP000824260"/>
    </source>
</evidence>
<dbReference type="EC" id="1.97.1.-" evidence="12"/>
<dbReference type="SFLD" id="SFLDG01063">
    <property type="entry name" value="activating_enzymes__group_1"/>
    <property type="match status" value="1"/>
</dbReference>
<evidence type="ECO:0000256" key="10">
    <source>
        <dbReference type="ARBA" id="ARBA00023014"/>
    </source>
</evidence>
<reference evidence="14" key="2">
    <citation type="journal article" date="2021" name="PeerJ">
        <title>Extensive microbial diversity within the chicken gut microbiome revealed by metagenomics and culture.</title>
        <authorList>
            <person name="Gilroy R."/>
            <person name="Ravi A."/>
            <person name="Getino M."/>
            <person name="Pursley I."/>
            <person name="Horton D.L."/>
            <person name="Alikhan N.F."/>
            <person name="Baker D."/>
            <person name="Gharbi K."/>
            <person name="Hall N."/>
            <person name="Watson M."/>
            <person name="Adriaenssens E.M."/>
            <person name="Foster-Nyarko E."/>
            <person name="Jarju S."/>
            <person name="Secka A."/>
            <person name="Antonio M."/>
            <person name="Oren A."/>
            <person name="Chaudhuri R.R."/>
            <person name="La Ragione R."/>
            <person name="Hildebrand F."/>
            <person name="Pallen M.J."/>
        </authorList>
    </citation>
    <scope>NUCLEOTIDE SEQUENCE</scope>
    <source>
        <strain evidence="14">ChiSjej6B24-2974</strain>
    </source>
</reference>
<name>A0A9D1CWT3_9FIRM</name>
<keyword evidence="6" id="KW-0949">S-adenosyl-L-methionine</keyword>
<dbReference type="InterPro" id="IPR034457">
    <property type="entry name" value="Organic_radical-activating"/>
</dbReference>
<evidence type="ECO:0000256" key="5">
    <source>
        <dbReference type="ARBA" id="ARBA00022485"/>
    </source>
</evidence>
<protein>
    <recommendedName>
        <fullName evidence="4 12">Anaerobic ribonucleoside-triphosphate reductase-activating protein</fullName>
        <ecNumber evidence="12">1.97.1.-</ecNumber>
    </recommendedName>
</protein>
<keyword evidence="7" id="KW-0479">Metal-binding</keyword>
<evidence type="ECO:0000256" key="3">
    <source>
        <dbReference type="ARBA" id="ARBA00009777"/>
    </source>
</evidence>
<evidence type="ECO:0000256" key="6">
    <source>
        <dbReference type="ARBA" id="ARBA00022691"/>
    </source>
</evidence>
<comment type="catalytic activity">
    <reaction evidence="11">
        <text>glycyl-[protein] + reduced [flavodoxin] + S-adenosyl-L-methionine = glycin-2-yl radical-[protein] + semiquinone [flavodoxin] + 5'-deoxyadenosine + L-methionine + H(+)</text>
        <dbReference type="Rhea" id="RHEA:61976"/>
        <dbReference type="Rhea" id="RHEA-COMP:10622"/>
        <dbReference type="Rhea" id="RHEA-COMP:14480"/>
        <dbReference type="Rhea" id="RHEA-COMP:15993"/>
        <dbReference type="Rhea" id="RHEA-COMP:15994"/>
        <dbReference type="ChEBI" id="CHEBI:15378"/>
        <dbReference type="ChEBI" id="CHEBI:17319"/>
        <dbReference type="ChEBI" id="CHEBI:29947"/>
        <dbReference type="ChEBI" id="CHEBI:32722"/>
        <dbReference type="ChEBI" id="CHEBI:57618"/>
        <dbReference type="ChEBI" id="CHEBI:57844"/>
        <dbReference type="ChEBI" id="CHEBI:59789"/>
        <dbReference type="ChEBI" id="CHEBI:140311"/>
    </reaction>
</comment>
<proteinExistence type="inferred from homology"/>
<evidence type="ECO:0000313" key="14">
    <source>
        <dbReference type="EMBL" id="HIQ83407.1"/>
    </source>
</evidence>
<keyword evidence="8 12" id="KW-0560">Oxidoreductase</keyword>
<dbReference type="InterPro" id="IPR058240">
    <property type="entry name" value="rSAM_sf"/>
</dbReference>
<comment type="cofactor">
    <cofactor evidence="1">
        <name>[4Fe-4S] cluster</name>
        <dbReference type="ChEBI" id="CHEBI:49883"/>
    </cofactor>
</comment>
<sequence>MKIRIAGLVNDSIVDGPGFRFAIFTQGCPHACPGCHNPQTHAFDGGQDADTDGIIAQFRANPLLDGITLTGGDPFCQPEPCAVLARAAHESGLNVWAYTGYLYEETLKDPAMRALLDELDVLIDGPFLLAERTLDMRFRGSKNQRAIDVPASLQSGEVVEKEI</sequence>
<keyword evidence="9" id="KW-0408">Iron</keyword>
<gene>
    <name evidence="14" type="primary">nrdG</name>
    <name evidence="14" type="ORF">IAA52_09945</name>
</gene>
<dbReference type="Pfam" id="PF13353">
    <property type="entry name" value="Fer4_12"/>
    <property type="match status" value="1"/>
</dbReference>